<evidence type="ECO:0000313" key="1">
    <source>
        <dbReference type="EMBL" id="KER30392.1"/>
    </source>
</evidence>
<accession>A0A074ZWU7</accession>
<dbReference type="CTD" id="20317316"/>
<organism evidence="1 2">
    <name type="scientific">Opisthorchis viverrini</name>
    <name type="common">Southeast Asian liver fluke</name>
    <dbReference type="NCBI Taxonomy" id="6198"/>
    <lineage>
        <taxon>Eukaryota</taxon>
        <taxon>Metazoa</taxon>
        <taxon>Spiralia</taxon>
        <taxon>Lophotrochozoa</taxon>
        <taxon>Platyhelminthes</taxon>
        <taxon>Trematoda</taxon>
        <taxon>Digenea</taxon>
        <taxon>Opisthorchiida</taxon>
        <taxon>Opisthorchiata</taxon>
        <taxon>Opisthorchiidae</taxon>
        <taxon>Opisthorchis</taxon>
    </lineage>
</organism>
<dbReference type="Proteomes" id="UP000054324">
    <property type="component" value="Unassembled WGS sequence"/>
</dbReference>
<sequence length="103" mass="11488">MQQNGRKKFYSTCKGFAAESTLRIMGTGLEKLNSSLRAERKSYSGPKQLFNVLIKQKRSLTDSPDAVVLYRVGDDGLAPSSELDAVFERERFLAVVEPLFAGR</sequence>
<dbReference type="GeneID" id="20317316"/>
<dbReference type="EMBL" id="KL596661">
    <property type="protein sequence ID" value="KER30392.1"/>
    <property type="molecule type" value="Genomic_DNA"/>
</dbReference>
<protein>
    <submittedName>
        <fullName evidence="1">Uncharacterized protein</fullName>
    </submittedName>
</protein>
<name>A0A074ZWU7_OPIVI</name>
<dbReference type="RefSeq" id="XP_009165806.1">
    <property type="nucleotide sequence ID" value="XM_009167542.1"/>
</dbReference>
<dbReference type="AlphaFoldDB" id="A0A074ZWU7"/>
<evidence type="ECO:0000313" key="2">
    <source>
        <dbReference type="Proteomes" id="UP000054324"/>
    </source>
</evidence>
<dbReference type="KEGG" id="ovi:T265_03129"/>
<proteinExistence type="predicted"/>
<keyword evidence="2" id="KW-1185">Reference proteome</keyword>
<reference evidence="1 2" key="1">
    <citation type="submission" date="2013-11" db="EMBL/GenBank/DDBJ databases">
        <title>Opisthorchis viverrini - life in the bile duct.</title>
        <authorList>
            <person name="Young N.D."/>
            <person name="Nagarajan N."/>
            <person name="Lin S.J."/>
            <person name="Korhonen P.K."/>
            <person name="Jex A.R."/>
            <person name="Hall R.S."/>
            <person name="Safavi-Hemami H."/>
            <person name="Kaewkong W."/>
            <person name="Bertrand D."/>
            <person name="Gao S."/>
            <person name="Seet Q."/>
            <person name="Wongkham S."/>
            <person name="Teh B.T."/>
            <person name="Wongkham C."/>
            <person name="Intapan P.M."/>
            <person name="Maleewong W."/>
            <person name="Yang X."/>
            <person name="Hu M."/>
            <person name="Wang Z."/>
            <person name="Hofmann A."/>
            <person name="Sternberg P.W."/>
            <person name="Tan P."/>
            <person name="Wang J."/>
            <person name="Gasser R.B."/>
        </authorList>
    </citation>
    <scope>NUCLEOTIDE SEQUENCE [LARGE SCALE GENOMIC DNA]</scope>
</reference>
<gene>
    <name evidence="1" type="ORF">T265_03129</name>
</gene>